<feature type="transmembrane region" description="Helical" evidence="1">
    <location>
        <begin position="216"/>
        <end position="239"/>
    </location>
</feature>
<dbReference type="RefSeq" id="WP_034715388.1">
    <property type="nucleotide sequence ID" value="NZ_JPRH01000014.1"/>
</dbReference>
<dbReference type="eggNOG" id="ENOG5033493">
    <property type="taxonomic scope" value="Bacteria"/>
</dbReference>
<proteinExistence type="predicted"/>
<keyword evidence="1" id="KW-0472">Membrane</keyword>
<protein>
    <submittedName>
        <fullName evidence="2">Uncharacterized protein</fullName>
    </submittedName>
</protein>
<feature type="transmembrane region" description="Helical" evidence="1">
    <location>
        <begin position="18"/>
        <end position="38"/>
    </location>
</feature>
<evidence type="ECO:0000256" key="1">
    <source>
        <dbReference type="SAM" id="Phobius"/>
    </source>
</evidence>
<accession>A0A085ZZY6</accession>
<dbReference type="Proteomes" id="UP000028705">
    <property type="component" value="Unassembled WGS sequence"/>
</dbReference>
<name>A0A085ZZY6_9FLAO</name>
<comment type="caution">
    <text evidence="2">The sequence shown here is derived from an EMBL/GenBank/DDBJ whole genome shotgun (WGS) entry which is preliminary data.</text>
</comment>
<dbReference type="AlphaFoldDB" id="A0A085ZZY6"/>
<reference evidence="2 3" key="1">
    <citation type="submission" date="2014-07" db="EMBL/GenBank/DDBJ databases">
        <title>Genome of Chryseobacterium soli DSM 19298.</title>
        <authorList>
            <person name="Stropko S.J."/>
            <person name="Pipes S.E."/>
            <person name="Newman J."/>
        </authorList>
    </citation>
    <scope>NUCLEOTIDE SEQUENCE [LARGE SCALE GENOMIC DNA]</scope>
    <source>
        <strain evidence="2 3">DSM 19298</strain>
    </source>
</reference>
<evidence type="ECO:0000313" key="2">
    <source>
        <dbReference type="EMBL" id="KFF10000.1"/>
    </source>
</evidence>
<feature type="transmembrane region" description="Helical" evidence="1">
    <location>
        <begin position="58"/>
        <end position="80"/>
    </location>
</feature>
<organism evidence="2 3">
    <name type="scientific">Chryseobacterium soli</name>
    <dbReference type="NCBI Taxonomy" id="445961"/>
    <lineage>
        <taxon>Bacteria</taxon>
        <taxon>Pseudomonadati</taxon>
        <taxon>Bacteroidota</taxon>
        <taxon>Flavobacteriia</taxon>
        <taxon>Flavobacteriales</taxon>
        <taxon>Weeksellaceae</taxon>
        <taxon>Chryseobacterium group</taxon>
        <taxon>Chryseobacterium</taxon>
    </lineage>
</organism>
<keyword evidence="1" id="KW-1133">Transmembrane helix</keyword>
<gene>
    <name evidence="2" type="ORF">IW15_21855</name>
</gene>
<sequence>MEKDFQSIESEINRPLTLLARISSLLFFTVIFTVLFIFPLYYINQKGILFYIENDKELFFTVLSTQILVLLIAAGLIKFYRKNWTTIPVRIIVNEKGILYYNSKHEMVNSILYADLLKGETKFYKKDVFTDYSNQKYAERNLRVNLKQNGLIVQAIVAMKLDFNILSNKYMLYAHFIRGIHIFRPELTIDHLIYSNYYIDQKSQLYSKANQNKDRIATIFLALTAFGLIYLLVILLQMFV</sequence>
<evidence type="ECO:0000313" key="3">
    <source>
        <dbReference type="Proteomes" id="UP000028705"/>
    </source>
</evidence>
<keyword evidence="3" id="KW-1185">Reference proteome</keyword>
<dbReference type="OrthoDB" id="1246885at2"/>
<dbReference type="EMBL" id="JPRH01000014">
    <property type="protein sequence ID" value="KFF10000.1"/>
    <property type="molecule type" value="Genomic_DNA"/>
</dbReference>
<keyword evidence="1" id="KW-0812">Transmembrane</keyword>